<dbReference type="Proteomes" id="UP001596108">
    <property type="component" value="Unassembled WGS sequence"/>
</dbReference>
<proteinExistence type="predicted"/>
<evidence type="ECO:0000313" key="2">
    <source>
        <dbReference type="Proteomes" id="UP001596108"/>
    </source>
</evidence>
<gene>
    <name evidence="1" type="ORF">ACFPQ4_16010</name>
</gene>
<reference evidence="2" key="1">
    <citation type="journal article" date="2019" name="Int. J. Syst. Evol. Microbiol.">
        <title>The Global Catalogue of Microorganisms (GCM) 10K type strain sequencing project: providing services to taxonomists for standard genome sequencing and annotation.</title>
        <authorList>
            <consortium name="The Broad Institute Genomics Platform"/>
            <consortium name="The Broad Institute Genome Sequencing Center for Infectious Disease"/>
            <person name="Wu L."/>
            <person name="Ma J."/>
        </authorList>
    </citation>
    <scope>NUCLEOTIDE SEQUENCE [LARGE SCALE GENOMIC DNA]</scope>
    <source>
        <strain evidence="2">CGMCC 1.18578</strain>
    </source>
</reference>
<accession>A0ABW0R3M5</accession>
<dbReference type="EMBL" id="JBHSNC010000048">
    <property type="protein sequence ID" value="MFC5530935.1"/>
    <property type="molecule type" value="Genomic_DNA"/>
</dbReference>
<dbReference type="RefSeq" id="WP_378112878.1">
    <property type="nucleotide sequence ID" value="NZ_JBHSNC010000048.1"/>
</dbReference>
<evidence type="ECO:0000313" key="1">
    <source>
        <dbReference type="EMBL" id="MFC5530935.1"/>
    </source>
</evidence>
<organism evidence="1 2">
    <name type="scientific">Cohnella yongneupensis</name>
    <dbReference type="NCBI Taxonomy" id="425006"/>
    <lineage>
        <taxon>Bacteria</taxon>
        <taxon>Bacillati</taxon>
        <taxon>Bacillota</taxon>
        <taxon>Bacilli</taxon>
        <taxon>Bacillales</taxon>
        <taxon>Paenibacillaceae</taxon>
        <taxon>Cohnella</taxon>
    </lineage>
</organism>
<keyword evidence="2" id="KW-1185">Reference proteome</keyword>
<comment type="caution">
    <text evidence="1">The sequence shown here is derived from an EMBL/GenBank/DDBJ whole genome shotgun (WGS) entry which is preliminary data.</text>
</comment>
<name>A0ABW0R3M5_9BACL</name>
<protein>
    <submittedName>
        <fullName evidence="1">Uncharacterized protein</fullName>
    </submittedName>
</protein>
<sequence length="232" mass="26021">MIPSTMYANNVLPVPWTITRHTYDERARRRPYVMPRRNLPTVKQDKLVGTAMDGFVSLLGTAQSVLTVTRELLRSISYVPRDAASTPGAISETAAVVIEQAKRLVQSYNDIHARLSDANDYMRPSIRQTLSDLKLLSAFAFIGISQSAEGRLRLDEERLQVRMNGHDANKALVGMAVLATTIHRVFKRITETPLICLLNMQVPELQPCTAYRSSKQAYLLLPMKGLLLNRKA</sequence>